<dbReference type="RefSeq" id="WP_162083961.1">
    <property type="nucleotide sequence ID" value="NZ_AP021881.1"/>
</dbReference>
<evidence type="ECO:0008006" key="4">
    <source>
        <dbReference type="Google" id="ProtNLM"/>
    </source>
</evidence>
<evidence type="ECO:0000313" key="3">
    <source>
        <dbReference type="Proteomes" id="UP000463939"/>
    </source>
</evidence>
<keyword evidence="3" id="KW-1185">Reference proteome</keyword>
<gene>
    <name evidence="2" type="ORF">SFSGTM_06930</name>
</gene>
<evidence type="ECO:0000256" key="1">
    <source>
        <dbReference type="SAM" id="SignalP"/>
    </source>
</evidence>
<dbReference type="AlphaFoldDB" id="A0A809REE0"/>
<feature type="signal peptide" evidence="1">
    <location>
        <begin position="1"/>
        <end position="17"/>
    </location>
</feature>
<proteinExistence type="predicted"/>
<dbReference type="KEGG" id="sniv:SFSGTM_06930"/>
<keyword evidence="1" id="KW-0732">Signal</keyword>
<dbReference type="Proteomes" id="UP000463939">
    <property type="component" value="Chromosome"/>
</dbReference>
<reference evidence="3" key="1">
    <citation type="submission" date="2019-11" db="EMBL/GenBank/DDBJ databases">
        <title>Isolation and characterization of a novel species in the genus Sulfuriferula.</title>
        <authorList>
            <person name="Mochizuki J."/>
            <person name="Kojima H."/>
            <person name="Fukui M."/>
        </authorList>
    </citation>
    <scope>NUCLEOTIDE SEQUENCE [LARGE SCALE GENOMIC DNA]</scope>
    <source>
        <strain evidence="3">SGTM</strain>
    </source>
</reference>
<sequence>MRVWLLLLTLYTAPSWAVNVDICYNYDCAVHANVRFTSTQIRDIRELFITVTTSQQERDAIALAMGLFAGYTAQQTPTGNDKGGNVNDGDVDGRMDCMDHAHNTTAYLQLLKRFGFLAYHDVLSPVERAPLLVNVHWGAQIMEYASGDKFVVDTWFRDNGAPAVIYPLEAWLQGASPDE</sequence>
<evidence type="ECO:0000313" key="2">
    <source>
        <dbReference type="EMBL" id="BBO99984.1"/>
    </source>
</evidence>
<dbReference type="EMBL" id="AP021881">
    <property type="protein sequence ID" value="BBO99984.1"/>
    <property type="molecule type" value="Genomic_DNA"/>
</dbReference>
<name>A0A809REE0_9PROT</name>
<organism evidence="2 3">
    <name type="scientific">Sulfuriferula nivalis</name>
    <dbReference type="NCBI Taxonomy" id="2675298"/>
    <lineage>
        <taxon>Bacteria</taxon>
        <taxon>Pseudomonadati</taxon>
        <taxon>Pseudomonadota</taxon>
        <taxon>Betaproteobacteria</taxon>
        <taxon>Nitrosomonadales</taxon>
        <taxon>Sulfuricellaceae</taxon>
        <taxon>Sulfuriferula</taxon>
    </lineage>
</organism>
<feature type="chain" id="PRO_5032375964" description="Transglutaminase-like domain-containing protein" evidence="1">
    <location>
        <begin position="18"/>
        <end position="179"/>
    </location>
</feature>
<accession>A0A809REE0</accession>
<protein>
    <recommendedName>
        <fullName evidence="4">Transglutaminase-like domain-containing protein</fullName>
    </recommendedName>
</protein>